<gene>
    <name evidence="3" type="primary">livM_2</name>
    <name evidence="3" type="ORF">NCTC6754_02357</name>
</gene>
<reference evidence="3 4" key="1">
    <citation type="submission" date="2018-12" db="EMBL/GenBank/DDBJ databases">
        <authorList>
            <consortium name="Pathogen Informatics"/>
        </authorList>
    </citation>
    <scope>NUCLEOTIDE SEQUENCE [LARGE SCALE GENOMIC DNA]</scope>
    <source>
        <strain evidence="3 4">NCTC6754</strain>
    </source>
</reference>
<feature type="domain" description="High-affinity branched-chain amino acid transport system permease LivHM N-terminal" evidence="2">
    <location>
        <begin position="1"/>
        <end position="51"/>
    </location>
</feature>
<dbReference type="EMBL" id="LR134190">
    <property type="protein sequence ID" value="VEB52697.1"/>
    <property type="molecule type" value="Genomic_DNA"/>
</dbReference>
<feature type="transmembrane region" description="Helical" evidence="1">
    <location>
        <begin position="39"/>
        <end position="57"/>
    </location>
</feature>
<organism evidence="3 4">
    <name type="scientific">Salmonella enterica I</name>
    <dbReference type="NCBI Taxonomy" id="59201"/>
    <lineage>
        <taxon>Bacteria</taxon>
        <taxon>Pseudomonadati</taxon>
        <taxon>Pseudomonadota</taxon>
        <taxon>Gammaproteobacteria</taxon>
        <taxon>Enterobacterales</taxon>
        <taxon>Enterobacteriaceae</taxon>
        <taxon>Salmonella</taxon>
    </lineage>
</organism>
<sequence>MVFFFQLLRPMFQKAGEARLRTEVYSAGDRMALTVKQKLFLMALLVIAVAWPFYGVAR</sequence>
<evidence type="ECO:0000256" key="1">
    <source>
        <dbReference type="SAM" id="Phobius"/>
    </source>
</evidence>
<keyword evidence="1" id="KW-0812">Transmembrane</keyword>
<dbReference type="Pfam" id="PF11862">
    <property type="entry name" value="DUF3382"/>
    <property type="match status" value="1"/>
</dbReference>
<proteinExistence type="predicted"/>
<evidence type="ECO:0000313" key="3">
    <source>
        <dbReference type="EMBL" id="VEB52697.1"/>
    </source>
</evidence>
<evidence type="ECO:0000259" key="2">
    <source>
        <dbReference type="Pfam" id="PF11862"/>
    </source>
</evidence>
<keyword evidence="1" id="KW-1133">Transmembrane helix</keyword>
<accession>A0A3S4LQR6</accession>
<keyword evidence="1" id="KW-0472">Membrane</keyword>
<dbReference type="AlphaFoldDB" id="A0A3S4LQR6"/>
<protein>
    <submittedName>
        <fullName evidence="3">High-affinity branched-chain amino acid transporter permease</fullName>
    </submittedName>
</protein>
<dbReference type="Proteomes" id="UP000269208">
    <property type="component" value="Chromosome"/>
</dbReference>
<evidence type="ECO:0000313" key="4">
    <source>
        <dbReference type="Proteomes" id="UP000269208"/>
    </source>
</evidence>
<dbReference type="InterPro" id="IPR021807">
    <property type="entry name" value="LivHM_N"/>
</dbReference>
<name>A0A3S4LQR6_SALET</name>